<dbReference type="RefSeq" id="WP_042552209.1">
    <property type="nucleotide sequence ID" value="NZ_JXQW01000004.1"/>
</dbReference>
<comment type="caution">
    <text evidence="5">The sequence shown here is derived from an EMBL/GenBank/DDBJ whole genome shotgun (WGS) entry which is preliminary data.</text>
</comment>
<evidence type="ECO:0000313" key="5">
    <source>
        <dbReference type="EMBL" id="KIQ06073.1"/>
    </source>
</evidence>
<comment type="similarity">
    <text evidence="1">Belongs to the bacterial solute-binding protein 3 family.</text>
</comment>
<feature type="domain" description="Solute-binding protein family 3/N-terminal" evidence="4">
    <location>
        <begin position="30"/>
        <end position="247"/>
    </location>
</feature>
<evidence type="ECO:0000256" key="1">
    <source>
        <dbReference type="ARBA" id="ARBA00010333"/>
    </source>
</evidence>
<feature type="signal peptide" evidence="3">
    <location>
        <begin position="1"/>
        <end position="23"/>
    </location>
</feature>
<evidence type="ECO:0000259" key="4">
    <source>
        <dbReference type="Pfam" id="PF00497"/>
    </source>
</evidence>
<dbReference type="SUPFAM" id="SSF53850">
    <property type="entry name" value="Periplasmic binding protein-like II"/>
    <property type="match status" value="1"/>
</dbReference>
<dbReference type="EMBL" id="JXQW01000004">
    <property type="protein sequence ID" value="KIQ06073.1"/>
    <property type="molecule type" value="Genomic_DNA"/>
</dbReference>
<gene>
    <name evidence="5" type="ORF">RU08_02465</name>
</gene>
<feature type="chain" id="PRO_5002215717" description="Solute-binding protein family 3/N-terminal domain-containing protein" evidence="3">
    <location>
        <begin position="24"/>
        <end position="261"/>
    </location>
</feature>
<dbReference type="Pfam" id="PF00497">
    <property type="entry name" value="SBP_bac_3"/>
    <property type="match status" value="1"/>
</dbReference>
<protein>
    <recommendedName>
        <fullName evidence="4">Solute-binding protein family 3/N-terminal domain-containing protein</fullName>
    </recommendedName>
</protein>
<dbReference type="Proteomes" id="UP000032068">
    <property type="component" value="Unassembled WGS sequence"/>
</dbReference>
<evidence type="ECO:0000313" key="6">
    <source>
        <dbReference type="Proteomes" id="UP000032068"/>
    </source>
</evidence>
<organism evidence="5 6">
    <name type="scientific">Pseudomonas fulva</name>
    <dbReference type="NCBI Taxonomy" id="47880"/>
    <lineage>
        <taxon>Bacteria</taxon>
        <taxon>Pseudomonadati</taxon>
        <taxon>Pseudomonadota</taxon>
        <taxon>Gammaproteobacteria</taxon>
        <taxon>Pseudomonadales</taxon>
        <taxon>Pseudomonadaceae</taxon>
        <taxon>Pseudomonas</taxon>
    </lineage>
</organism>
<sequence>MRRCRVLHSYALLIALWCSASSAQTLLGGGAQWHPYSFEDADGQATGIAVDIVRKVMKQSGLQVEFVFYPANRLNLLLDEGHLDLNYADSPQWNSANASERFVYSQPYLHVREYLYFLKDHPARQLSLGELQGLRIGIVRGYTYQTLDAPLRDKRLMKVETSREPALLDLLMLGRVDAIAVVDDVFTDLLSARHLEPGRFARGAKLSEAPLVIKLQRQHADRLPELNTALEGLVRSGEVERIRRSYLVNQTAKPAKKSADR</sequence>
<dbReference type="PANTHER" id="PTHR35936:SF25">
    <property type="entry name" value="ABC TRANSPORTER SUBSTRATE-BINDING PROTEIN"/>
    <property type="match status" value="1"/>
</dbReference>
<evidence type="ECO:0000256" key="3">
    <source>
        <dbReference type="SAM" id="SignalP"/>
    </source>
</evidence>
<dbReference type="PANTHER" id="PTHR35936">
    <property type="entry name" value="MEMBRANE-BOUND LYTIC MUREIN TRANSGLYCOSYLASE F"/>
    <property type="match status" value="1"/>
</dbReference>
<dbReference type="OrthoDB" id="8771774at2"/>
<reference evidence="5 6" key="1">
    <citation type="submission" date="2014-12" db="EMBL/GenBank/DDBJ databases">
        <title>16Stimator: statistical estimation of ribosomal gene copy numbers from draft genome assemblies.</title>
        <authorList>
            <person name="Perisin M.A."/>
            <person name="Vetter M."/>
            <person name="Gilbert J.A."/>
            <person name="Bergelson J."/>
        </authorList>
    </citation>
    <scope>NUCLEOTIDE SEQUENCE [LARGE SCALE GENOMIC DNA]</scope>
    <source>
        <strain evidence="5 6">MEJ086</strain>
    </source>
</reference>
<proteinExistence type="inferred from homology"/>
<evidence type="ECO:0000256" key="2">
    <source>
        <dbReference type="ARBA" id="ARBA00022729"/>
    </source>
</evidence>
<dbReference type="InterPro" id="IPR001638">
    <property type="entry name" value="Solute-binding_3/MltF_N"/>
</dbReference>
<accession>A0A0D0L562</accession>
<dbReference type="AlphaFoldDB" id="A0A0D0L562"/>
<dbReference type="Gene3D" id="3.40.190.10">
    <property type="entry name" value="Periplasmic binding protein-like II"/>
    <property type="match status" value="2"/>
</dbReference>
<name>A0A0D0L562_9PSED</name>
<keyword evidence="2 3" id="KW-0732">Signal</keyword>